<accession>A0ABS4Q8E3</accession>
<dbReference type="Gene3D" id="3.40.960.10">
    <property type="entry name" value="VSR Endonuclease"/>
    <property type="match status" value="1"/>
</dbReference>
<protein>
    <recommendedName>
        <fullName evidence="3">Transcriptional regulator, AbiEi antitoxin, Type IV TA system</fullName>
    </recommendedName>
</protein>
<evidence type="ECO:0008006" key="3">
    <source>
        <dbReference type="Google" id="ProtNLM"/>
    </source>
</evidence>
<evidence type="ECO:0000313" key="2">
    <source>
        <dbReference type="Proteomes" id="UP001519325"/>
    </source>
</evidence>
<dbReference type="SUPFAM" id="SSF52980">
    <property type="entry name" value="Restriction endonuclease-like"/>
    <property type="match status" value="1"/>
</dbReference>
<evidence type="ECO:0000313" key="1">
    <source>
        <dbReference type="EMBL" id="MBP2187415.1"/>
    </source>
</evidence>
<dbReference type="Proteomes" id="UP001519325">
    <property type="component" value="Unassembled WGS sequence"/>
</dbReference>
<dbReference type="RefSeq" id="WP_209883999.1">
    <property type="nucleotide sequence ID" value="NZ_JAGGMR010000001.1"/>
</dbReference>
<organism evidence="1 2">
    <name type="scientific">Nocardia goodfellowii</name>
    <dbReference type="NCBI Taxonomy" id="882446"/>
    <lineage>
        <taxon>Bacteria</taxon>
        <taxon>Bacillati</taxon>
        <taxon>Actinomycetota</taxon>
        <taxon>Actinomycetes</taxon>
        <taxon>Mycobacteriales</taxon>
        <taxon>Nocardiaceae</taxon>
        <taxon>Nocardia</taxon>
    </lineage>
</organism>
<name>A0ABS4Q8E3_9NOCA</name>
<sequence>MRDSQFGVFTRRQALGEYTPAEVRGCIAKGAWVQVFHGVYREVDTPLCPQLRVEAARLSMGALSVAACYNTAAELHGFSVLDDPATHVLGVQKSRAGRLIVHGDRVEPAQLELVRGVLTTRSARTAIDIARSVARMDALATLDAALRQGISRAALVDELTSHRHRCGVRQAAELIELADGRAESPMESRTRLRCIDAGLPKPQPQLEVQTPTGVRRLDLGWPTWQLGLEYDSATWHSGPHAAHRDFPRHNTLATAGWTIYYATATDVYHHPHHFTAPILGAIAARTA</sequence>
<gene>
    <name evidence="1" type="ORF">BJ987_000316</name>
</gene>
<dbReference type="InterPro" id="IPR011335">
    <property type="entry name" value="Restrct_endonuc-II-like"/>
</dbReference>
<dbReference type="EMBL" id="JAGGMR010000001">
    <property type="protein sequence ID" value="MBP2187415.1"/>
    <property type="molecule type" value="Genomic_DNA"/>
</dbReference>
<keyword evidence="2" id="KW-1185">Reference proteome</keyword>
<proteinExistence type="predicted"/>
<reference evidence="1 2" key="1">
    <citation type="submission" date="2021-03" db="EMBL/GenBank/DDBJ databases">
        <title>Sequencing the genomes of 1000 actinobacteria strains.</title>
        <authorList>
            <person name="Klenk H.-P."/>
        </authorList>
    </citation>
    <scope>NUCLEOTIDE SEQUENCE [LARGE SCALE GENOMIC DNA]</scope>
    <source>
        <strain evidence="1 2">DSM 45516</strain>
    </source>
</reference>
<comment type="caution">
    <text evidence="1">The sequence shown here is derived from an EMBL/GenBank/DDBJ whole genome shotgun (WGS) entry which is preliminary data.</text>
</comment>